<dbReference type="AlphaFoldDB" id="A0A8E1C3H7"/>
<feature type="region of interest" description="Disordered" evidence="1">
    <location>
        <begin position="31"/>
        <end position="76"/>
    </location>
</feature>
<evidence type="ECO:0000313" key="3">
    <source>
        <dbReference type="Proteomes" id="UP000028135"/>
    </source>
</evidence>
<reference evidence="2 3" key="1">
    <citation type="submission" date="2014-05" db="EMBL/GenBank/DDBJ databases">
        <title>Genome Announcement of Sphingobium lucknowense F2.</title>
        <authorList>
            <person name="Lal R."/>
            <person name="Negi V."/>
            <person name="Lata P."/>
            <person name="Sangwan N."/>
            <person name="Gupta S.K."/>
            <person name="Rao D.L.N."/>
            <person name="Das S."/>
        </authorList>
    </citation>
    <scope>NUCLEOTIDE SEQUENCE [LARGE SCALE GENOMIC DNA]</scope>
    <source>
        <strain evidence="2 3">F2</strain>
    </source>
</reference>
<dbReference type="EMBL" id="JANF02000027">
    <property type="protein sequence ID" value="KER37284.1"/>
    <property type="molecule type" value="Genomic_DNA"/>
</dbReference>
<dbReference type="Proteomes" id="UP000028135">
    <property type="component" value="Unassembled WGS sequence"/>
</dbReference>
<evidence type="ECO:0000313" key="2">
    <source>
        <dbReference type="EMBL" id="KER37284.1"/>
    </source>
</evidence>
<gene>
    <name evidence="2" type="ORF">AL00_06335</name>
</gene>
<sequence length="76" mass="8541">MLYRDGQQCRVWNAHDVDTLIVADAEEEADAKVEGWRESPAPLHPLDHDLDGKPGGSLPRRGRLPKNREAVNERAD</sequence>
<protein>
    <submittedName>
        <fullName evidence="2">Uncharacterized protein</fullName>
    </submittedName>
</protein>
<feature type="compositionally biased region" description="Basic and acidic residues" evidence="1">
    <location>
        <begin position="66"/>
        <end position="76"/>
    </location>
</feature>
<evidence type="ECO:0000256" key="1">
    <source>
        <dbReference type="SAM" id="MobiDB-lite"/>
    </source>
</evidence>
<organism evidence="2 3">
    <name type="scientific">Sphingobium indicum F2</name>
    <dbReference type="NCBI Taxonomy" id="1450518"/>
    <lineage>
        <taxon>Bacteria</taxon>
        <taxon>Pseudomonadati</taxon>
        <taxon>Pseudomonadota</taxon>
        <taxon>Alphaproteobacteria</taxon>
        <taxon>Sphingomonadales</taxon>
        <taxon>Sphingomonadaceae</taxon>
        <taxon>Sphingobium</taxon>
    </lineage>
</organism>
<proteinExistence type="predicted"/>
<comment type="caution">
    <text evidence="2">The sequence shown here is derived from an EMBL/GenBank/DDBJ whole genome shotgun (WGS) entry which is preliminary data.</text>
</comment>
<name>A0A8E1C3H7_9SPHN</name>
<accession>A0A8E1C3H7</accession>